<dbReference type="PaxDb" id="289377-HL41_08045"/>
<name>A0A075WVW1_9BACT</name>
<dbReference type="STRING" id="289377.HL41_08045"/>
<protein>
    <submittedName>
        <fullName evidence="1">Uncharacterized protein</fullName>
    </submittedName>
</protein>
<dbReference type="EMBL" id="CP008796">
    <property type="protein sequence ID" value="AIH04613.1"/>
    <property type="molecule type" value="Genomic_DNA"/>
</dbReference>
<accession>A0A075WVW1</accession>
<gene>
    <name evidence="1" type="ORF">HL41_08045</name>
</gene>
<dbReference type="AlphaFoldDB" id="A0A075WVW1"/>
<dbReference type="eggNOG" id="ENOG5032GTR">
    <property type="taxonomic scope" value="Bacteria"/>
</dbReference>
<evidence type="ECO:0000313" key="2">
    <source>
        <dbReference type="Proteomes" id="UP000028481"/>
    </source>
</evidence>
<proteinExistence type="predicted"/>
<evidence type="ECO:0000313" key="1">
    <source>
        <dbReference type="EMBL" id="AIH04613.1"/>
    </source>
</evidence>
<organism evidence="1 2">
    <name type="scientific">Thermodesulfobacterium commune DSM 2178</name>
    <dbReference type="NCBI Taxonomy" id="289377"/>
    <lineage>
        <taxon>Bacteria</taxon>
        <taxon>Pseudomonadati</taxon>
        <taxon>Thermodesulfobacteriota</taxon>
        <taxon>Thermodesulfobacteria</taxon>
        <taxon>Thermodesulfobacteriales</taxon>
        <taxon>Thermodesulfobacteriaceae</taxon>
        <taxon>Thermodesulfobacterium</taxon>
    </lineage>
</organism>
<reference evidence="1 2" key="1">
    <citation type="journal article" date="2015" name="Genome Announc.">
        <title>Genome Sequence of a Sulfate-Reducing Thermophilic Bacterium, Thermodesulfobacterium commune DSM 2178T (Phylum Thermodesulfobacteria).</title>
        <authorList>
            <person name="Bhatnagar S."/>
            <person name="Badger J.H."/>
            <person name="Madupu R."/>
            <person name="Khouri H.M."/>
            <person name="O'Connor E.M."/>
            <person name="Robb F.T."/>
            <person name="Ward N.L."/>
            <person name="Eisen J.A."/>
        </authorList>
    </citation>
    <scope>NUCLEOTIDE SEQUENCE [LARGE SCALE GENOMIC DNA]</scope>
    <source>
        <strain evidence="1 2">DSM 2178</strain>
    </source>
</reference>
<dbReference type="HOGENOM" id="CLU_2829862_0_0_0"/>
<keyword evidence="2" id="KW-1185">Reference proteome</keyword>
<dbReference type="KEGG" id="tcm:HL41_08045"/>
<dbReference type="Proteomes" id="UP000028481">
    <property type="component" value="Chromosome"/>
</dbReference>
<sequence length="66" mass="7303">MPQNSLNFKILKTNEPITPCSGLALVDAFLKNSGIKTLIDQHMPLPGSNRGYIALQHTSRKTDIPR</sequence>
<dbReference type="RefSeq" id="WP_038060553.1">
    <property type="nucleotide sequence ID" value="NZ_CP008796.1"/>
</dbReference>
<dbReference type="OrthoDB" id="9815851at2"/>